<gene>
    <name evidence="2" type="ORF">U6A24_12005</name>
</gene>
<name>A0ABU5ZWF5_9FLAO</name>
<evidence type="ECO:0000256" key="1">
    <source>
        <dbReference type="SAM" id="Phobius"/>
    </source>
</evidence>
<dbReference type="RefSeq" id="WP_324180216.1">
    <property type="nucleotide sequence ID" value="NZ_BAABAW010000024.1"/>
</dbReference>
<keyword evidence="3" id="KW-1185">Reference proteome</keyword>
<evidence type="ECO:0000313" key="3">
    <source>
        <dbReference type="Proteomes" id="UP001327027"/>
    </source>
</evidence>
<evidence type="ECO:0000313" key="2">
    <source>
        <dbReference type="EMBL" id="MEB3346191.1"/>
    </source>
</evidence>
<dbReference type="Proteomes" id="UP001327027">
    <property type="component" value="Unassembled WGS sequence"/>
</dbReference>
<accession>A0ABU5ZWF5</accession>
<feature type="transmembrane region" description="Helical" evidence="1">
    <location>
        <begin position="71"/>
        <end position="90"/>
    </location>
</feature>
<proteinExistence type="predicted"/>
<sequence>MNNGFEDLQRKWQKNKEELKNDPKSTTEMLSAIKAKKKSSVEFQYGNIIVLTITLFVISAFFYYVAPVKQVLSRIGVGMMIGGLLLRIIIEFISVTRSKKIDIVDNVLSTTENTISYYNFRKKIHGPITIIIIGLYSIGFFMITPEFSLYFTTWQMILIDGSYIIGAAIFIPIIRKSIKQEVKTLLEIIELRKKMVDENS</sequence>
<dbReference type="EMBL" id="JAYKLX010000005">
    <property type="protein sequence ID" value="MEB3346191.1"/>
    <property type="molecule type" value="Genomic_DNA"/>
</dbReference>
<feature type="transmembrane region" description="Helical" evidence="1">
    <location>
        <begin position="149"/>
        <end position="174"/>
    </location>
</feature>
<organism evidence="2 3">
    <name type="scientific">Aquimarina gracilis</name>
    <dbReference type="NCBI Taxonomy" id="874422"/>
    <lineage>
        <taxon>Bacteria</taxon>
        <taxon>Pseudomonadati</taxon>
        <taxon>Bacteroidota</taxon>
        <taxon>Flavobacteriia</taxon>
        <taxon>Flavobacteriales</taxon>
        <taxon>Flavobacteriaceae</taxon>
        <taxon>Aquimarina</taxon>
    </lineage>
</organism>
<keyword evidence="1" id="KW-1133">Transmembrane helix</keyword>
<keyword evidence="1" id="KW-0472">Membrane</keyword>
<feature type="transmembrane region" description="Helical" evidence="1">
    <location>
        <begin position="45"/>
        <end position="65"/>
    </location>
</feature>
<comment type="caution">
    <text evidence="2">The sequence shown here is derived from an EMBL/GenBank/DDBJ whole genome shotgun (WGS) entry which is preliminary data.</text>
</comment>
<protein>
    <submittedName>
        <fullName evidence="2">Uncharacterized protein</fullName>
    </submittedName>
</protein>
<feature type="transmembrane region" description="Helical" evidence="1">
    <location>
        <begin position="124"/>
        <end position="143"/>
    </location>
</feature>
<reference evidence="2 3" key="1">
    <citation type="journal article" date="2013" name="Int. J. Syst. Evol. Microbiol.">
        <title>Aquimarina gracilis sp. nov., isolated from the gut microflora of a mussel, Mytilus coruscus, and emended description of Aquimarina spongiae.</title>
        <authorList>
            <person name="Park S.C."/>
            <person name="Choe H.N."/>
            <person name="Baik K.S."/>
            <person name="Seong C.N."/>
        </authorList>
    </citation>
    <scope>NUCLEOTIDE SEQUENCE [LARGE SCALE GENOMIC DNA]</scope>
    <source>
        <strain evidence="2 3">PSC32</strain>
    </source>
</reference>
<keyword evidence="1" id="KW-0812">Transmembrane</keyword>